<dbReference type="EMBL" id="MPUH01000179">
    <property type="protein sequence ID" value="OMJ87343.1"/>
    <property type="molecule type" value="Genomic_DNA"/>
</dbReference>
<feature type="transmembrane region" description="Helical" evidence="1">
    <location>
        <begin position="37"/>
        <end position="56"/>
    </location>
</feature>
<organism evidence="2 3">
    <name type="scientific">Stentor coeruleus</name>
    <dbReference type="NCBI Taxonomy" id="5963"/>
    <lineage>
        <taxon>Eukaryota</taxon>
        <taxon>Sar</taxon>
        <taxon>Alveolata</taxon>
        <taxon>Ciliophora</taxon>
        <taxon>Postciliodesmatophora</taxon>
        <taxon>Heterotrichea</taxon>
        <taxon>Heterotrichida</taxon>
        <taxon>Stentoridae</taxon>
        <taxon>Stentor</taxon>
    </lineage>
</organism>
<dbReference type="OrthoDB" id="10610155at2759"/>
<evidence type="ECO:0000313" key="3">
    <source>
        <dbReference type="Proteomes" id="UP000187209"/>
    </source>
</evidence>
<reference evidence="2 3" key="1">
    <citation type="submission" date="2016-11" db="EMBL/GenBank/DDBJ databases">
        <title>The macronuclear genome of Stentor coeruleus: a giant cell with tiny introns.</title>
        <authorList>
            <person name="Slabodnick M."/>
            <person name="Ruby J.G."/>
            <person name="Reiff S.B."/>
            <person name="Swart E.C."/>
            <person name="Gosai S."/>
            <person name="Prabakaran S."/>
            <person name="Witkowska E."/>
            <person name="Larue G.E."/>
            <person name="Fisher S."/>
            <person name="Freeman R.M."/>
            <person name="Gunawardena J."/>
            <person name="Chu W."/>
            <person name="Stover N.A."/>
            <person name="Gregory B.D."/>
            <person name="Nowacki M."/>
            <person name="Derisi J."/>
            <person name="Roy S.W."/>
            <person name="Marshall W.F."/>
            <person name="Sood P."/>
        </authorList>
    </citation>
    <scope>NUCLEOTIDE SEQUENCE [LARGE SCALE GENOMIC DNA]</scope>
    <source>
        <strain evidence="2">WM001</strain>
    </source>
</reference>
<keyword evidence="1" id="KW-0472">Membrane</keyword>
<feature type="transmembrane region" description="Helical" evidence="1">
    <location>
        <begin position="179"/>
        <end position="197"/>
    </location>
</feature>
<protein>
    <submittedName>
        <fullName evidence="2">Uncharacterized protein</fullName>
    </submittedName>
</protein>
<keyword evidence="3" id="KW-1185">Reference proteome</keyword>
<feature type="transmembrane region" description="Helical" evidence="1">
    <location>
        <begin position="122"/>
        <end position="143"/>
    </location>
</feature>
<evidence type="ECO:0000256" key="1">
    <source>
        <dbReference type="SAM" id="Phobius"/>
    </source>
</evidence>
<proteinExistence type="predicted"/>
<keyword evidence="1" id="KW-0812">Transmembrane</keyword>
<name>A0A1R2CEC0_9CILI</name>
<keyword evidence="1" id="KW-1133">Transmembrane helix</keyword>
<feature type="transmembrane region" description="Helical" evidence="1">
    <location>
        <begin position="92"/>
        <end position="110"/>
    </location>
</feature>
<gene>
    <name evidence="2" type="ORF">SteCoe_10938</name>
</gene>
<feature type="transmembrane region" description="Helical" evidence="1">
    <location>
        <begin position="68"/>
        <end position="85"/>
    </location>
</feature>
<dbReference type="AlphaFoldDB" id="A0A1R2CEC0"/>
<evidence type="ECO:0000313" key="2">
    <source>
        <dbReference type="EMBL" id="OMJ87343.1"/>
    </source>
</evidence>
<sequence length="233" mass="26695">MELFLTCLVVIFIIFNDIFYRKIRGITLWQRQAIGRLIRNIFALFLLGFTCVSLYHNLVHNNLELLKPLLPGMFLNVVIFLRFLLIVAEYSAFWLVTSLIVLVQQVLIIGKIDYHWDIDWEIVVLPAVVQSIWIVLMTGYMIYEKYGDCCQETLAIFNFIGCASISFATIYGVYLEIGIVFYLCLAVGFGLLSIGMIENLGRFLVDITIGHIDLDVLDLKHPVQTFSFAPHSV</sequence>
<dbReference type="Proteomes" id="UP000187209">
    <property type="component" value="Unassembled WGS sequence"/>
</dbReference>
<feature type="transmembrane region" description="Helical" evidence="1">
    <location>
        <begin position="155"/>
        <end position="173"/>
    </location>
</feature>
<comment type="caution">
    <text evidence="2">The sequence shown here is derived from an EMBL/GenBank/DDBJ whole genome shotgun (WGS) entry which is preliminary data.</text>
</comment>
<accession>A0A1R2CEC0</accession>